<organism evidence="2 3">
    <name type="scientific">Caerostris extrusa</name>
    <name type="common">Bark spider</name>
    <name type="synonym">Caerostris bankana</name>
    <dbReference type="NCBI Taxonomy" id="172846"/>
    <lineage>
        <taxon>Eukaryota</taxon>
        <taxon>Metazoa</taxon>
        <taxon>Ecdysozoa</taxon>
        <taxon>Arthropoda</taxon>
        <taxon>Chelicerata</taxon>
        <taxon>Arachnida</taxon>
        <taxon>Araneae</taxon>
        <taxon>Araneomorphae</taxon>
        <taxon>Entelegynae</taxon>
        <taxon>Araneoidea</taxon>
        <taxon>Araneidae</taxon>
        <taxon>Caerostris</taxon>
    </lineage>
</organism>
<evidence type="ECO:0000313" key="2">
    <source>
        <dbReference type="EMBL" id="GIY54801.1"/>
    </source>
</evidence>
<reference evidence="2 3" key="1">
    <citation type="submission" date="2021-06" db="EMBL/GenBank/DDBJ databases">
        <title>Caerostris extrusa draft genome.</title>
        <authorList>
            <person name="Kono N."/>
            <person name="Arakawa K."/>
        </authorList>
    </citation>
    <scope>NUCLEOTIDE SEQUENCE [LARGE SCALE GENOMIC DNA]</scope>
</reference>
<proteinExistence type="predicted"/>
<dbReference type="AlphaFoldDB" id="A0AAV4UAM4"/>
<evidence type="ECO:0000313" key="3">
    <source>
        <dbReference type="Proteomes" id="UP001054945"/>
    </source>
</evidence>
<protein>
    <submittedName>
        <fullName evidence="2">Uncharacterized protein</fullName>
    </submittedName>
</protein>
<keyword evidence="3" id="KW-1185">Reference proteome</keyword>
<accession>A0AAV4UAM4</accession>
<name>A0AAV4UAM4_CAEEX</name>
<dbReference type="Proteomes" id="UP001054945">
    <property type="component" value="Unassembled WGS sequence"/>
</dbReference>
<feature type="region of interest" description="Disordered" evidence="1">
    <location>
        <begin position="32"/>
        <end position="58"/>
    </location>
</feature>
<comment type="caution">
    <text evidence="2">The sequence shown here is derived from an EMBL/GenBank/DDBJ whole genome shotgun (WGS) entry which is preliminary data.</text>
</comment>
<gene>
    <name evidence="2" type="ORF">CEXT_77301</name>
</gene>
<evidence type="ECO:0000256" key="1">
    <source>
        <dbReference type="SAM" id="MobiDB-lite"/>
    </source>
</evidence>
<dbReference type="EMBL" id="BPLR01012558">
    <property type="protein sequence ID" value="GIY54801.1"/>
    <property type="molecule type" value="Genomic_DNA"/>
</dbReference>
<feature type="compositionally biased region" description="Basic residues" evidence="1">
    <location>
        <begin position="36"/>
        <end position="58"/>
    </location>
</feature>
<sequence>MKAADLSIALFPGKRRHCWGYVTSLFSASSLAEGKRKGKRRPRGQKKKRKKTKKKRIRRTAAVRSLQPLPMVRPEIKLSLRLIESCCRTLGKKNKRRGLNAEEMLRKRIEQKYMYKNKRRSEARWEVVPTIRIPINRSRSTNGNEHIDDSTWNAHGPLTWME</sequence>